<sequence length="348" mass="39782">MYEQVAAVTTTLRPLAKPFIVCEVRSRDTCSFWNDNWTSLGPLIEVTGENGPRTVGLPVNAVVADALRDGDWWISASRSRNPIIQLIKQCLPNPHDILRGGEEDTYLWKIGDSVPSSKFSAAATWRFLNPPGPSIDWHGAVWFKGKIPRHAFIAWIAARHRLHTRDRLISWGLHVPSNCLLCNRFDESLQHIFFDCDFSQEVWSYFTSRANVTSPMVFQDVLRWMNSPARDKNVAFILKLAFQATIYIIWKERNGRIHTDSARSPSALIQDAKTVIRCHLDPLSRAQDYSNPSTVSFLATWFYLFQWAFFCFFSSFLSFFRSSFPFFSFTGKVCLPCKACKAFVISGI</sequence>
<dbReference type="Proteomes" id="UP000694864">
    <property type="component" value="Chromosome 1"/>
</dbReference>
<accession>A0ABM1Q943</accession>
<reference evidence="4" key="2">
    <citation type="submission" date="2025-08" db="UniProtKB">
        <authorList>
            <consortium name="RefSeq"/>
        </authorList>
    </citation>
    <scope>IDENTIFICATION</scope>
    <source>
        <tissue evidence="4">Leaf</tissue>
    </source>
</reference>
<keyword evidence="3" id="KW-1185">Reference proteome</keyword>
<evidence type="ECO:0000256" key="1">
    <source>
        <dbReference type="SAM" id="Phobius"/>
    </source>
</evidence>
<evidence type="ECO:0000259" key="2">
    <source>
        <dbReference type="Pfam" id="PF13966"/>
    </source>
</evidence>
<feature type="transmembrane region" description="Helical" evidence="1">
    <location>
        <begin position="233"/>
        <end position="250"/>
    </location>
</feature>
<feature type="transmembrane region" description="Helical" evidence="1">
    <location>
        <begin position="301"/>
        <end position="320"/>
    </location>
</feature>
<feature type="domain" description="Reverse transcriptase zinc-binding" evidence="2">
    <location>
        <begin position="119"/>
        <end position="203"/>
    </location>
</feature>
<keyword evidence="1" id="KW-1133">Transmembrane helix</keyword>
<reference evidence="3" key="1">
    <citation type="journal article" date="2014" name="Nat. Commun.">
        <title>The emerging biofuel crop Camelina sativa retains a highly undifferentiated hexaploid genome structure.</title>
        <authorList>
            <person name="Kagale S."/>
            <person name="Koh C."/>
            <person name="Nixon J."/>
            <person name="Bollina V."/>
            <person name="Clarke W.E."/>
            <person name="Tuteja R."/>
            <person name="Spillane C."/>
            <person name="Robinson S.J."/>
            <person name="Links M.G."/>
            <person name="Clarke C."/>
            <person name="Higgins E.E."/>
            <person name="Huebert T."/>
            <person name="Sharpe A.G."/>
            <person name="Parkin I.A."/>
        </authorList>
    </citation>
    <scope>NUCLEOTIDE SEQUENCE [LARGE SCALE GENOMIC DNA]</scope>
    <source>
        <strain evidence="3">cv. DH55</strain>
    </source>
</reference>
<dbReference type="GeneID" id="109125652"/>
<protein>
    <submittedName>
        <fullName evidence="4">Uncharacterized protein LOC109125652</fullName>
    </submittedName>
</protein>
<dbReference type="Pfam" id="PF13966">
    <property type="entry name" value="zf-RVT"/>
    <property type="match status" value="1"/>
</dbReference>
<dbReference type="PANTHER" id="PTHR33116">
    <property type="entry name" value="REVERSE TRANSCRIPTASE ZINC-BINDING DOMAIN-CONTAINING PROTEIN-RELATED-RELATED"/>
    <property type="match status" value="1"/>
</dbReference>
<dbReference type="InterPro" id="IPR026960">
    <property type="entry name" value="RVT-Znf"/>
</dbReference>
<dbReference type="PANTHER" id="PTHR33116:SF66">
    <property type="entry name" value="REVERSE TRANSCRIPTASE ZINC-BINDING DOMAIN-CONTAINING PROTEIN"/>
    <property type="match status" value="1"/>
</dbReference>
<keyword evidence="1" id="KW-0812">Transmembrane</keyword>
<dbReference type="RefSeq" id="XP_019083281.1">
    <property type="nucleotide sequence ID" value="XM_019227736.1"/>
</dbReference>
<organism evidence="3 4">
    <name type="scientific">Camelina sativa</name>
    <name type="common">False flax</name>
    <name type="synonym">Myagrum sativum</name>
    <dbReference type="NCBI Taxonomy" id="90675"/>
    <lineage>
        <taxon>Eukaryota</taxon>
        <taxon>Viridiplantae</taxon>
        <taxon>Streptophyta</taxon>
        <taxon>Embryophyta</taxon>
        <taxon>Tracheophyta</taxon>
        <taxon>Spermatophyta</taxon>
        <taxon>Magnoliopsida</taxon>
        <taxon>eudicotyledons</taxon>
        <taxon>Gunneridae</taxon>
        <taxon>Pentapetalae</taxon>
        <taxon>rosids</taxon>
        <taxon>malvids</taxon>
        <taxon>Brassicales</taxon>
        <taxon>Brassicaceae</taxon>
        <taxon>Camelineae</taxon>
        <taxon>Camelina</taxon>
    </lineage>
</organism>
<evidence type="ECO:0000313" key="4">
    <source>
        <dbReference type="RefSeq" id="XP_019083281.1"/>
    </source>
</evidence>
<name>A0ABM1Q943_CAMSA</name>
<evidence type="ECO:0000313" key="3">
    <source>
        <dbReference type="Proteomes" id="UP000694864"/>
    </source>
</evidence>
<gene>
    <name evidence="4" type="primary">LOC109125652</name>
</gene>
<proteinExistence type="predicted"/>
<keyword evidence="1" id="KW-0472">Membrane</keyword>